<dbReference type="CDD" id="cd00761">
    <property type="entry name" value="Glyco_tranf_GTA_type"/>
    <property type="match status" value="1"/>
</dbReference>
<keyword evidence="3" id="KW-1185">Reference proteome</keyword>
<protein>
    <submittedName>
        <fullName evidence="2">Glycosyltransferase</fullName>
    </submittedName>
</protein>
<dbReference type="InterPro" id="IPR001173">
    <property type="entry name" value="Glyco_trans_2-like"/>
</dbReference>
<proteinExistence type="predicted"/>
<evidence type="ECO:0000313" key="2">
    <source>
        <dbReference type="EMBL" id="RTN19546.1"/>
    </source>
</evidence>
<feature type="domain" description="Glycosyltransferase 2-like" evidence="1">
    <location>
        <begin position="1"/>
        <end position="129"/>
    </location>
</feature>
<dbReference type="PANTHER" id="PTHR22916:SF3">
    <property type="entry name" value="UDP-GLCNAC:BETAGAL BETA-1,3-N-ACETYLGLUCOSAMINYLTRANSFERASE-LIKE PROTEIN 1"/>
    <property type="match status" value="1"/>
</dbReference>
<sequence>MITWNRATMLSIAIDELVDVIVDKKNSEILIYNNASTDNTESLLNEFKAKYESEINIKVINGKQNIGLNAYKKLFSLAAGKIIVEVDDDVLAYPHGIDNIFKDYFKTFKKFGYLALDVIQNEHTTGAKHSPEKYQDVIIGDMIVERGPTGGWCTGFRRKDYRLISFIFNFFGKYNFKHGEDGALQILFKFIGKQSGIIKGKKCFHATGPYYSKYYNLLNRDIEKYNDSGRADLVNKYKKYE</sequence>
<gene>
    <name evidence="2" type="ORF">EKN94_20155</name>
</gene>
<dbReference type="PANTHER" id="PTHR22916">
    <property type="entry name" value="GLYCOSYLTRANSFERASE"/>
    <property type="match status" value="1"/>
</dbReference>
<organism evidence="2 3">
    <name type="scientific">Enterobacter quasimori</name>
    <dbReference type="NCBI Taxonomy" id="2838947"/>
    <lineage>
        <taxon>Bacteria</taxon>
        <taxon>Pseudomonadati</taxon>
        <taxon>Pseudomonadota</taxon>
        <taxon>Gammaproteobacteria</taxon>
        <taxon>Enterobacterales</taxon>
        <taxon>Enterobacteriaceae</taxon>
        <taxon>Enterobacter</taxon>
    </lineage>
</organism>
<dbReference type="Proteomes" id="UP000278241">
    <property type="component" value="Unassembled WGS sequence"/>
</dbReference>
<dbReference type="Pfam" id="PF00535">
    <property type="entry name" value="Glycos_transf_2"/>
    <property type="match status" value="1"/>
</dbReference>
<dbReference type="Gene3D" id="3.90.550.10">
    <property type="entry name" value="Spore Coat Polysaccharide Biosynthesis Protein SpsA, Chain A"/>
    <property type="match status" value="1"/>
</dbReference>
<comment type="caution">
    <text evidence="2">The sequence shown here is derived from an EMBL/GenBank/DDBJ whole genome shotgun (WGS) entry which is preliminary data.</text>
</comment>
<evidence type="ECO:0000313" key="3">
    <source>
        <dbReference type="Proteomes" id="UP000278241"/>
    </source>
</evidence>
<reference evidence="2 3" key="1">
    <citation type="submission" date="2018-12" db="EMBL/GenBank/DDBJ databases">
        <title>The Batch Genome Submission of Enterobacter spp. strains.</title>
        <authorList>
            <person name="Wei L."/>
            <person name="Wu W."/>
            <person name="Lin J."/>
            <person name="Zhang X."/>
            <person name="Feng Y."/>
            <person name="Zong Z."/>
        </authorList>
    </citation>
    <scope>NUCLEOTIDE SEQUENCE [LARGE SCALE GENOMIC DNA]</scope>
    <source>
        <strain evidence="2 3">WCHEM090044</strain>
    </source>
</reference>
<dbReference type="SUPFAM" id="SSF53448">
    <property type="entry name" value="Nucleotide-diphospho-sugar transferases"/>
    <property type="match status" value="1"/>
</dbReference>
<dbReference type="InterPro" id="IPR029044">
    <property type="entry name" value="Nucleotide-diphossugar_trans"/>
</dbReference>
<name>A0ABY0ANA8_9ENTR</name>
<accession>A0ABY0ANA8</accession>
<evidence type="ECO:0000259" key="1">
    <source>
        <dbReference type="Pfam" id="PF00535"/>
    </source>
</evidence>
<dbReference type="EMBL" id="RXRX01000016">
    <property type="protein sequence ID" value="RTN19546.1"/>
    <property type="molecule type" value="Genomic_DNA"/>
</dbReference>